<keyword evidence="10 11" id="KW-0067">ATP-binding</keyword>
<dbReference type="RefSeq" id="WP_425312927.1">
    <property type="nucleotide sequence ID" value="NZ_AP024145.1"/>
</dbReference>
<dbReference type="GO" id="GO:0004020">
    <property type="term" value="F:adenylylsulfate kinase activity"/>
    <property type="evidence" value="ECO:0007669"/>
    <property type="project" value="UniProtKB-EC"/>
</dbReference>
<feature type="domain" description="APS kinase" evidence="13">
    <location>
        <begin position="1"/>
        <end position="134"/>
    </location>
</feature>
<dbReference type="GO" id="GO:0000103">
    <property type="term" value="P:sulfate assimilation"/>
    <property type="evidence" value="ECO:0007669"/>
    <property type="project" value="InterPro"/>
</dbReference>
<dbReference type="InterPro" id="IPR059117">
    <property type="entry name" value="APS_kinase_dom"/>
</dbReference>
<evidence type="ECO:0000313" key="14">
    <source>
        <dbReference type="EMBL" id="BCM85498.1"/>
    </source>
</evidence>
<organism evidence="14 15">
    <name type="scientific">Methylobacterium indicum</name>
    <dbReference type="NCBI Taxonomy" id="1775910"/>
    <lineage>
        <taxon>Bacteria</taxon>
        <taxon>Pseudomonadati</taxon>
        <taxon>Pseudomonadota</taxon>
        <taxon>Alphaproteobacteria</taxon>
        <taxon>Hyphomicrobiales</taxon>
        <taxon>Methylobacteriaceae</taxon>
        <taxon>Methylobacterium</taxon>
    </lineage>
</organism>
<keyword evidence="9 11" id="KW-0418">Kinase</keyword>
<evidence type="ECO:0000256" key="4">
    <source>
        <dbReference type="ARBA" id="ARBA00007008"/>
    </source>
</evidence>
<keyword evidence="8 11" id="KW-0547">Nucleotide-binding</keyword>
<dbReference type="GO" id="GO:0070814">
    <property type="term" value="P:hydrogen sulfide biosynthetic process"/>
    <property type="evidence" value="ECO:0007669"/>
    <property type="project" value="UniProtKB-UniPathway"/>
</dbReference>
<evidence type="ECO:0000256" key="9">
    <source>
        <dbReference type="ARBA" id="ARBA00022777"/>
    </source>
</evidence>
<evidence type="ECO:0000313" key="15">
    <source>
        <dbReference type="Proteomes" id="UP000663508"/>
    </source>
</evidence>
<comment type="similarity">
    <text evidence="4 11">Belongs to the APS kinase family.</text>
</comment>
<dbReference type="NCBIfam" id="TIGR00455">
    <property type="entry name" value="apsK"/>
    <property type="match status" value="1"/>
</dbReference>
<protein>
    <recommendedName>
        <fullName evidence="6 11">Adenylyl-sulfate kinase</fullName>
        <ecNumber evidence="5 11">2.7.1.25</ecNumber>
    </recommendedName>
</protein>
<evidence type="ECO:0000256" key="8">
    <source>
        <dbReference type="ARBA" id="ARBA00022741"/>
    </source>
</evidence>
<dbReference type="KEGG" id="mind:mvi_39590"/>
<dbReference type="NCBIfam" id="NF003013">
    <property type="entry name" value="PRK03846.1"/>
    <property type="match status" value="1"/>
</dbReference>
<dbReference type="Gene3D" id="3.40.50.300">
    <property type="entry name" value="P-loop containing nucleotide triphosphate hydrolases"/>
    <property type="match status" value="1"/>
</dbReference>
<feature type="region of interest" description="Disordered" evidence="12">
    <location>
        <begin position="163"/>
        <end position="200"/>
    </location>
</feature>
<evidence type="ECO:0000256" key="3">
    <source>
        <dbReference type="ARBA" id="ARBA00004806"/>
    </source>
</evidence>
<evidence type="ECO:0000256" key="11">
    <source>
        <dbReference type="RuleBase" id="RU004347"/>
    </source>
</evidence>
<evidence type="ECO:0000256" key="6">
    <source>
        <dbReference type="ARBA" id="ARBA00018163"/>
    </source>
</evidence>
<dbReference type="PANTHER" id="PTHR11055">
    <property type="entry name" value="BIFUNCTIONAL 3'-PHOSPHOADENOSINE 5'-PHOSPHOSULFATE SYNTHASE"/>
    <property type="match status" value="1"/>
</dbReference>
<evidence type="ECO:0000256" key="7">
    <source>
        <dbReference type="ARBA" id="ARBA00022679"/>
    </source>
</evidence>
<comment type="pathway">
    <text evidence="3 11">Sulfur metabolism; hydrogen sulfide biosynthesis; sulfite from sulfate: step 2/3.</text>
</comment>
<dbReference type="Pfam" id="PF01583">
    <property type="entry name" value="APS_kinase"/>
    <property type="match status" value="1"/>
</dbReference>
<feature type="region of interest" description="Disordered" evidence="12">
    <location>
        <begin position="279"/>
        <end position="302"/>
    </location>
</feature>
<keyword evidence="7 11" id="KW-0808">Transferase</keyword>
<dbReference type="AlphaFoldDB" id="A0A8H8WWG7"/>
<dbReference type="EC" id="2.7.1.25" evidence="5 11"/>
<name>A0A8H8WWG7_9HYPH</name>
<accession>A0A8H8WWG7</accession>
<evidence type="ECO:0000256" key="10">
    <source>
        <dbReference type="ARBA" id="ARBA00022840"/>
    </source>
</evidence>
<dbReference type="EMBL" id="AP024145">
    <property type="protein sequence ID" value="BCM85498.1"/>
    <property type="molecule type" value="Genomic_DNA"/>
</dbReference>
<dbReference type="InterPro" id="IPR027417">
    <property type="entry name" value="P-loop_NTPase"/>
</dbReference>
<dbReference type="GO" id="GO:0005524">
    <property type="term" value="F:ATP binding"/>
    <property type="evidence" value="ECO:0007669"/>
    <property type="project" value="UniProtKB-KW"/>
</dbReference>
<evidence type="ECO:0000259" key="13">
    <source>
        <dbReference type="Pfam" id="PF01583"/>
    </source>
</evidence>
<dbReference type="CDD" id="cd02027">
    <property type="entry name" value="APSK"/>
    <property type="match status" value="1"/>
</dbReference>
<proteinExistence type="inferred from homology"/>
<dbReference type="PANTHER" id="PTHR11055:SF63">
    <property type="entry name" value="ADENYLYL-SULFATE KINASE 1, CHLOROPLASTIC"/>
    <property type="match status" value="1"/>
</dbReference>
<evidence type="ECO:0000256" key="12">
    <source>
        <dbReference type="SAM" id="MobiDB-lite"/>
    </source>
</evidence>
<dbReference type="UniPathway" id="UPA00140">
    <property type="reaction ID" value="UER00205"/>
</dbReference>
<sequence>MTGLSGAGKSTIANRVEERLWQQGRHTLLFDGDNLRFGLNKDLGFTDADRVENIRRTAEAAKLTLDAGLIVIRSLIWPFRRERILARELVGPSEILDIVVDAPIEECRRRDPKGLYARAFAGQIPNFIKISRPTRRRTRPTCTSGRPCMTSRPSWVRFSMSCRVGGSSPPAPDPQNPASRGSSGRAREDDRPGLMPGNSDGGRRFLGLGLLRAFEAELALGEEGRNRVRALEADDVAAFEHVEHPLIGIVALAGGVAADRRHAAHGDLSLHGVTLEPRLDAADRSPPGRFRLSRAGPAPTAP</sequence>
<dbReference type="Proteomes" id="UP000663508">
    <property type="component" value="Chromosome"/>
</dbReference>
<evidence type="ECO:0000256" key="1">
    <source>
        <dbReference type="ARBA" id="ARBA00001823"/>
    </source>
</evidence>
<evidence type="ECO:0000256" key="2">
    <source>
        <dbReference type="ARBA" id="ARBA00002632"/>
    </source>
</evidence>
<gene>
    <name evidence="14" type="ORF">mvi_39590</name>
</gene>
<reference evidence="14" key="1">
    <citation type="submission" date="2020-11" db="EMBL/GenBank/DDBJ databases">
        <title>Complete genome sequence of a novel pathogenic Methylobacterium strain isolated from rice in Vietnam.</title>
        <authorList>
            <person name="Lai K."/>
            <person name="Okazaki S."/>
            <person name="Higashi K."/>
            <person name="Mori H."/>
            <person name="Toyoda A."/>
            <person name="Kurokawa K."/>
        </authorList>
    </citation>
    <scope>NUCLEOTIDE SEQUENCE</scope>
    <source>
        <strain evidence="14">VL1</strain>
    </source>
</reference>
<dbReference type="SUPFAM" id="SSF52540">
    <property type="entry name" value="P-loop containing nucleoside triphosphate hydrolases"/>
    <property type="match status" value="1"/>
</dbReference>
<dbReference type="InterPro" id="IPR002891">
    <property type="entry name" value="APS"/>
</dbReference>
<comment type="function">
    <text evidence="2 11">Catalyzes the synthesis of activated sulfate.</text>
</comment>
<evidence type="ECO:0000256" key="5">
    <source>
        <dbReference type="ARBA" id="ARBA00012121"/>
    </source>
</evidence>
<comment type="catalytic activity">
    <reaction evidence="1 11">
        <text>adenosine 5'-phosphosulfate + ATP = 3'-phosphoadenylyl sulfate + ADP + H(+)</text>
        <dbReference type="Rhea" id="RHEA:24152"/>
        <dbReference type="ChEBI" id="CHEBI:15378"/>
        <dbReference type="ChEBI" id="CHEBI:30616"/>
        <dbReference type="ChEBI" id="CHEBI:58243"/>
        <dbReference type="ChEBI" id="CHEBI:58339"/>
        <dbReference type="ChEBI" id="CHEBI:456216"/>
        <dbReference type="EC" id="2.7.1.25"/>
    </reaction>
</comment>